<dbReference type="PROSITE" id="PS50893">
    <property type="entry name" value="ABC_TRANSPORTER_2"/>
    <property type="match status" value="1"/>
</dbReference>
<protein>
    <recommendedName>
        <fullName evidence="2">ABC-type xenobiotic transporter</fullName>
        <ecNumber evidence="2">7.6.2.2</ecNumber>
    </recommendedName>
</protein>
<dbReference type="GO" id="GO:0005524">
    <property type="term" value="F:ATP binding"/>
    <property type="evidence" value="ECO:0007669"/>
    <property type="project" value="UniProtKB-KW"/>
</dbReference>
<feature type="transmembrane region" description="Helical" evidence="12">
    <location>
        <begin position="324"/>
        <end position="345"/>
    </location>
</feature>
<feature type="transmembrane region" description="Helical" evidence="12">
    <location>
        <begin position="430"/>
        <end position="449"/>
    </location>
</feature>
<feature type="domain" description="ABC transmembrane type-1" evidence="14">
    <location>
        <begin position="880"/>
        <end position="1198"/>
    </location>
</feature>
<keyword evidence="5" id="KW-0677">Repeat</keyword>
<evidence type="ECO:0000256" key="9">
    <source>
        <dbReference type="ARBA" id="ARBA00022989"/>
    </source>
</evidence>
<comment type="catalytic activity">
    <reaction evidence="11">
        <text>ATP + H2O + xenobioticSide 1 = ADP + phosphate + xenobioticSide 2.</text>
        <dbReference type="EC" id="7.6.2.2"/>
    </reaction>
</comment>
<feature type="transmembrane region" description="Helical" evidence="12">
    <location>
        <begin position="100"/>
        <end position="119"/>
    </location>
</feature>
<keyword evidence="16" id="KW-1185">Reference proteome</keyword>
<dbReference type="Pfam" id="PF00005">
    <property type="entry name" value="ABC_tran"/>
    <property type="match status" value="2"/>
</dbReference>
<feature type="transmembrane region" description="Helical" evidence="12">
    <location>
        <begin position="1141"/>
        <end position="1160"/>
    </location>
</feature>
<evidence type="ECO:0000256" key="6">
    <source>
        <dbReference type="ARBA" id="ARBA00022741"/>
    </source>
</evidence>
<evidence type="ECO:0000256" key="5">
    <source>
        <dbReference type="ARBA" id="ARBA00022737"/>
    </source>
</evidence>
<dbReference type="FunFam" id="3.40.50.300:FF:004162">
    <property type="entry name" value="ATP binding cassette subfamily C member 5"/>
    <property type="match status" value="1"/>
</dbReference>
<dbReference type="GO" id="GO:0016020">
    <property type="term" value="C:membrane"/>
    <property type="evidence" value="ECO:0007669"/>
    <property type="project" value="InterPro"/>
</dbReference>
<dbReference type="PROSITE" id="PS00211">
    <property type="entry name" value="ABC_TRANSPORTER_1"/>
    <property type="match status" value="1"/>
</dbReference>
<feature type="transmembrane region" description="Helical" evidence="12">
    <location>
        <begin position="542"/>
        <end position="559"/>
    </location>
</feature>
<dbReference type="InterPro" id="IPR050173">
    <property type="entry name" value="ABC_transporter_C-like"/>
</dbReference>
<evidence type="ECO:0000259" key="13">
    <source>
        <dbReference type="PROSITE" id="PS50893"/>
    </source>
</evidence>
<feature type="transmembrane region" description="Helical" evidence="12">
    <location>
        <begin position="509"/>
        <end position="536"/>
    </location>
</feature>
<reference evidence="15" key="1">
    <citation type="thesis" date="2020" institute="ProQuest LLC" country="789 East Eisenhower Parkway, Ann Arbor, MI, USA">
        <title>Comparative Genomics and Chromosome Evolution.</title>
        <authorList>
            <person name="Mudd A.B."/>
        </authorList>
    </citation>
    <scope>NUCLEOTIDE SEQUENCE</scope>
    <source>
        <strain evidence="15">1538</strain>
        <tissue evidence="15">Blood</tissue>
    </source>
</reference>
<evidence type="ECO:0000256" key="1">
    <source>
        <dbReference type="ARBA" id="ARBA00009726"/>
    </source>
</evidence>
<feature type="transmembrane region" description="Helical" evidence="12">
    <location>
        <begin position="406"/>
        <end position="424"/>
    </location>
</feature>
<feature type="transmembrane region" description="Helical" evidence="12">
    <location>
        <begin position="298"/>
        <end position="318"/>
    </location>
</feature>
<gene>
    <name evidence="15" type="ORF">GDO54_011565</name>
</gene>
<proteinExistence type="inferred from homology"/>
<dbReference type="InterPro" id="IPR003439">
    <property type="entry name" value="ABC_transporter-like_ATP-bd"/>
</dbReference>
<feature type="transmembrane region" description="Helical" evidence="12">
    <location>
        <begin position="1172"/>
        <end position="1190"/>
    </location>
</feature>
<dbReference type="InterPro" id="IPR017871">
    <property type="entry name" value="ABC_transporter-like_CS"/>
</dbReference>
<dbReference type="PANTHER" id="PTHR24223">
    <property type="entry name" value="ATP-BINDING CASSETTE SUB-FAMILY C"/>
    <property type="match status" value="1"/>
</dbReference>
<dbReference type="SUPFAM" id="SSF52540">
    <property type="entry name" value="P-loop containing nucleoside triphosphate hydrolases"/>
    <property type="match status" value="2"/>
</dbReference>
<feature type="transmembrane region" description="Helical" evidence="12">
    <location>
        <begin position="865"/>
        <end position="889"/>
    </location>
</feature>
<evidence type="ECO:0000313" key="16">
    <source>
        <dbReference type="Proteomes" id="UP001181693"/>
    </source>
</evidence>
<evidence type="ECO:0000256" key="12">
    <source>
        <dbReference type="SAM" id="Phobius"/>
    </source>
</evidence>
<feature type="transmembrane region" description="Helical" evidence="12">
    <location>
        <begin position="131"/>
        <end position="151"/>
    </location>
</feature>
<keyword evidence="9 12" id="KW-1133">Transmembrane helix</keyword>
<dbReference type="Pfam" id="PF00664">
    <property type="entry name" value="ABC_membrane"/>
    <property type="match status" value="2"/>
</dbReference>
<accession>A0AAV3ASG6</accession>
<dbReference type="EMBL" id="DYDO01000004">
    <property type="protein sequence ID" value="DBA27411.1"/>
    <property type="molecule type" value="Genomic_DNA"/>
</dbReference>
<keyword evidence="6" id="KW-0547">Nucleotide-binding</keyword>
<dbReference type="FunFam" id="1.20.1560.10:FF:000037">
    <property type="entry name" value="ATP-binding cassette subfamily C member 10"/>
    <property type="match status" value="1"/>
</dbReference>
<dbReference type="GO" id="GO:0008559">
    <property type="term" value="F:ABC-type xenobiotic transporter activity"/>
    <property type="evidence" value="ECO:0007669"/>
    <property type="project" value="UniProtKB-EC"/>
</dbReference>
<comment type="similarity">
    <text evidence="1">Belongs to the ABC transporter superfamily. ABCC family. Conjugate transporter (TC 3.A.1.208) subfamily.</text>
</comment>
<dbReference type="SUPFAM" id="SSF90123">
    <property type="entry name" value="ABC transporter transmembrane region"/>
    <property type="match status" value="2"/>
</dbReference>
<evidence type="ECO:0000256" key="11">
    <source>
        <dbReference type="ARBA" id="ARBA00034018"/>
    </source>
</evidence>
<comment type="caution">
    <text evidence="15">The sequence shown here is derived from an EMBL/GenBank/DDBJ whole genome shotgun (WGS) entry which is preliminary data.</text>
</comment>
<evidence type="ECO:0000256" key="2">
    <source>
        <dbReference type="ARBA" id="ARBA00012191"/>
    </source>
</evidence>
<evidence type="ECO:0000256" key="8">
    <source>
        <dbReference type="ARBA" id="ARBA00022967"/>
    </source>
</evidence>
<evidence type="ECO:0000256" key="10">
    <source>
        <dbReference type="ARBA" id="ARBA00023136"/>
    </source>
</evidence>
<feature type="transmembrane region" description="Helical" evidence="12">
    <location>
        <begin position="1054"/>
        <end position="1073"/>
    </location>
</feature>
<dbReference type="PROSITE" id="PS50929">
    <property type="entry name" value="ABC_TM1F"/>
    <property type="match status" value="2"/>
</dbReference>
<dbReference type="CDD" id="cd18598">
    <property type="entry name" value="ABC_6TM_MRP7_D1_like"/>
    <property type="match status" value="1"/>
</dbReference>
<keyword evidence="4 12" id="KW-0812">Transmembrane</keyword>
<evidence type="ECO:0000256" key="7">
    <source>
        <dbReference type="ARBA" id="ARBA00022840"/>
    </source>
</evidence>
<dbReference type="EC" id="7.6.2.2" evidence="2"/>
<sequence length="1388" mass="154090">MEDVVSRLCGSPPSDPLPIWVGGHVGVCFNQLILSTIPHVLFATSSACHAGASRISQISSLSPAWRCRILFSFLLFLFCVAELVLGAIFPHEVPPALEVLSGGVSCLSWFTHFLVLLSLRKTFYTSSRGPVSLVLPVLLLIPSSVIRIVWLSQEVAVDLPPVVVSRLSLSCLRLCFVVLYILAFLAPSRRFPVNVSINEADEEVSLLFSDHNISEETSEDNESFLSQLFYFWMNPLMQRGAKGGLKQPQDVPFLPHGLRTTRVRQQFLSRSPPGTLRLSSSLHASFGSHFYSLGAVKLFSTILGFMGPVLLNLLVNFMESREEPLSWGVIYTAGLFCSGFLGALLQNQYTHQINKLMLAVRTSVLTAVYRKVIHGEGTGLAGFAPGEVMNLMSTDTDRITNFFRSFHELWSLPLQFSITLYLLYQQVGIAFLGGLGLALLLLPLNKVIATRIMNNNKELLQHKDARVKLVAELLSGIRVVKFYTWEEHFAGQLSILREKELRHLRAIKLLDAVCVYLWAALPVLVSIVTFVTFVLLGNQLTAAKVFTALALVGMLILPLNNFPWVMNGILEAKVSLDRIQKFLELPDQNLLNYYNTEAPPSGRATVVEMQDAIFSWGTEFREDLERSNSLEVLIGHLSVPEVSDGSPVRRGALYVSHQEAGFGFVAQEPWIQFATIRDNILFGKEYNERLYKEVVEACALAEDLSMLPAGDQTEVGENGVTLSGGQKARVSLARAVYQEKDIYLLDDPLAAVDADVAAHLMEKCILGILGDRTRILCTHRTELLEKADLLVLMDDGKIIRTGPPEEILALVEASPKFTVSQSKKQGAGNGGSDVDQEDHEKEVLFPGSSMGEEEKKEGAVSLQVYVAYWRAVGSFLAGSVLLALFFMQASRNISDWWLSHWIGSFSDDYRNVSMSVLGPSVLSPSLLLFSSRILVSPVSWAEPADQNSSGDITFYLSVYGGIAAANSIFTALRALLFALGTVQAATAIHKRLLQRVLRATVTFFDSTPVGRIINRFSSDMYCVDDFLPFMLNIFLANVFGLLGMLVMISYGLPWILPVLLPLGLLYFSIQKFYRHTSRELKRLQSITLSPIYSHFSETLSGLSTIRATRHAERFNVECESRLDMNQRCVFTSNTAIQWLDIRLQMIGVLVVTAIAVIAIIQHQRRAGDPGLVGLSLSYALSITGLLSGLISSFTQTEAMMVSVERAEEYSTMLPREPGEGTVMVEPDWPRRGRIEFREAILCYRPGLPNALDGVNFTISPGEKIGIVGRTGSGKSSLFLALFRMIELNSGQILIDDIPTQELTLGDLRSRLAIIPQDPFLFSGSVRENLDPLSNHSDSDLMAVLSQCHLQDLVQRIGECHTDIGSWFWFRVTHWLVSLSFRGFGRQRW</sequence>
<dbReference type="GO" id="GO:0016887">
    <property type="term" value="F:ATP hydrolysis activity"/>
    <property type="evidence" value="ECO:0007669"/>
    <property type="project" value="InterPro"/>
</dbReference>
<keyword evidence="8" id="KW-1278">Translocase</keyword>
<feature type="domain" description="ABC transmembrane type-1" evidence="14">
    <location>
        <begin position="298"/>
        <end position="571"/>
    </location>
</feature>
<feature type="transmembrane region" description="Helical" evidence="12">
    <location>
        <begin position="163"/>
        <end position="186"/>
    </location>
</feature>
<evidence type="ECO:0000259" key="14">
    <source>
        <dbReference type="PROSITE" id="PS50929"/>
    </source>
</evidence>
<evidence type="ECO:0000313" key="15">
    <source>
        <dbReference type="EMBL" id="DBA27411.1"/>
    </source>
</evidence>
<evidence type="ECO:0000256" key="3">
    <source>
        <dbReference type="ARBA" id="ARBA00022448"/>
    </source>
</evidence>
<dbReference type="CDD" id="cd18605">
    <property type="entry name" value="ABC_6TM_MRP7_D2_like"/>
    <property type="match status" value="1"/>
</dbReference>
<feature type="transmembrane region" description="Helical" evidence="12">
    <location>
        <begin position="69"/>
        <end position="88"/>
    </location>
</feature>
<dbReference type="Gene3D" id="1.20.1560.10">
    <property type="entry name" value="ABC transporter type 1, transmembrane domain"/>
    <property type="match status" value="2"/>
</dbReference>
<dbReference type="InterPro" id="IPR027417">
    <property type="entry name" value="P-loop_NTPase"/>
</dbReference>
<dbReference type="Gene3D" id="3.40.50.300">
    <property type="entry name" value="P-loop containing nucleotide triphosphate hydrolases"/>
    <property type="match status" value="2"/>
</dbReference>
<evidence type="ECO:0000256" key="4">
    <source>
        <dbReference type="ARBA" id="ARBA00022692"/>
    </source>
</evidence>
<dbReference type="CDD" id="cd03250">
    <property type="entry name" value="ABCC_MRP_domain1"/>
    <property type="match status" value="1"/>
</dbReference>
<keyword evidence="7" id="KW-0067">ATP-binding</keyword>
<dbReference type="PANTHER" id="PTHR24223:SF330">
    <property type="entry name" value="ATP-BINDING CASSETTE SUB-FAMILY C MEMBER 10"/>
    <property type="match status" value="1"/>
</dbReference>
<dbReference type="Proteomes" id="UP001181693">
    <property type="component" value="Unassembled WGS sequence"/>
</dbReference>
<feature type="transmembrane region" description="Helical" evidence="12">
    <location>
        <begin position="1026"/>
        <end position="1048"/>
    </location>
</feature>
<keyword evidence="10 12" id="KW-0472">Membrane</keyword>
<organism evidence="15 16">
    <name type="scientific">Pyxicephalus adspersus</name>
    <name type="common">African bullfrog</name>
    <dbReference type="NCBI Taxonomy" id="30357"/>
    <lineage>
        <taxon>Eukaryota</taxon>
        <taxon>Metazoa</taxon>
        <taxon>Chordata</taxon>
        <taxon>Craniata</taxon>
        <taxon>Vertebrata</taxon>
        <taxon>Euteleostomi</taxon>
        <taxon>Amphibia</taxon>
        <taxon>Batrachia</taxon>
        <taxon>Anura</taxon>
        <taxon>Neobatrachia</taxon>
        <taxon>Ranoidea</taxon>
        <taxon>Pyxicephalidae</taxon>
        <taxon>Pyxicephalinae</taxon>
        <taxon>Pyxicephalus</taxon>
    </lineage>
</organism>
<dbReference type="InterPro" id="IPR011527">
    <property type="entry name" value="ABC1_TM_dom"/>
</dbReference>
<name>A0AAV3ASG6_PYXAD</name>
<dbReference type="InterPro" id="IPR036640">
    <property type="entry name" value="ABC1_TM_sf"/>
</dbReference>
<feature type="domain" description="ABC transporter" evidence="13">
    <location>
        <begin position="574"/>
        <end position="820"/>
    </location>
</feature>
<keyword evidence="3" id="KW-0813">Transport</keyword>